<dbReference type="SUPFAM" id="SSF55718">
    <property type="entry name" value="SCP-like"/>
    <property type="match status" value="1"/>
</dbReference>
<dbReference type="GO" id="GO:0030649">
    <property type="term" value="P:aminoglycoside antibiotic catabolic process"/>
    <property type="evidence" value="ECO:0007669"/>
    <property type="project" value="TreeGrafter"/>
</dbReference>
<proteinExistence type="predicted"/>
<evidence type="ECO:0000313" key="3">
    <source>
        <dbReference type="Proteomes" id="UP000077881"/>
    </source>
</evidence>
<sequence length="381" mass="44441">MDIVKLTTEHFEEAAKLSMYAFQYELSKEELEKQKKKMEKQHILGIFNEGNLASKLHILPFEVYQQGKYVPMGGIASVSSYPEYRRNGHIRGLMTTALKVMRDKGQLLSYLHPFSIDFYRKFGWEIFSDTRTMTILKGDFSIPESDGKIVRLEKGTYHPDLQRIYETYTQAYSGMLVREQTWWHDRLQSWIPAIYYSADEKPEGYLLYSVKESKMRVAEFMPTSHEARKGLWAFIGQHDSMIEKVEISTSLSEPLPYIMKNPRVQMEVFPYFMARIVDVECYLQQFSWSTEVYTPIRLRVKDPIAPWNDGVFELSGKGVRKIESEAEKVIRLTINQLSALMLGYKTVKELAEVEAIQGNPDELDQLESIIPTQNTYFPDFF</sequence>
<dbReference type="OrthoDB" id="9768284at2"/>
<organism evidence="2 3">
    <name type="scientific">Lederbergia galactosidilytica</name>
    <dbReference type="NCBI Taxonomy" id="217031"/>
    <lineage>
        <taxon>Bacteria</taxon>
        <taxon>Bacillati</taxon>
        <taxon>Bacillota</taxon>
        <taxon>Bacilli</taxon>
        <taxon>Bacillales</taxon>
        <taxon>Bacillaceae</taxon>
        <taxon>Lederbergia</taxon>
    </lineage>
</organism>
<feature type="domain" description="N-acetyltransferase" evidence="1">
    <location>
        <begin position="1"/>
        <end position="138"/>
    </location>
</feature>
<dbReference type="Gene3D" id="3.40.630.30">
    <property type="match status" value="2"/>
</dbReference>
<dbReference type="InterPro" id="IPR041380">
    <property type="entry name" value="Acetyltransf_17"/>
</dbReference>
<dbReference type="InterPro" id="IPR016181">
    <property type="entry name" value="Acyl_CoA_acyltransferase"/>
</dbReference>
<dbReference type="InterPro" id="IPR025559">
    <property type="entry name" value="Eis_dom"/>
</dbReference>
<dbReference type="PANTHER" id="PTHR37817">
    <property type="entry name" value="N-ACETYLTRANSFERASE EIS"/>
    <property type="match status" value="1"/>
</dbReference>
<dbReference type="STRING" id="217031.ABB05_19695"/>
<dbReference type="RefSeq" id="WP_057981806.1">
    <property type="nucleotide sequence ID" value="NZ_LDJR01000060.1"/>
</dbReference>
<reference evidence="2 3" key="1">
    <citation type="submission" date="2015-05" db="EMBL/GenBank/DDBJ databases">
        <title>Comparison of genome.</title>
        <authorList>
            <person name="Zheng Z."/>
            <person name="Sun M."/>
        </authorList>
    </citation>
    <scope>NUCLEOTIDE SEQUENCE [LARGE SCALE GENOMIC DNA]</scope>
    <source>
        <strain evidence="2 3">G25-74</strain>
    </source>
</reference>
<evidence type="ECO:0000259" key="1">
    <source>
        <dbReference type="PROSITE" id="PS51186"/>
    </source>
</evidence>
<dbReference type="Pfam" id="PF13530">
    <property type="entry name" value="SCP2_2"/>
    <property type="match status" value="1"/>
</dbReference>
<dbReference type="Gene3D" id="3.30.1050.10">
    <property type="entry name" value="SCP2 sterol-binding domain"/>
    <property type="match status" value="1"/>
</dbReference>
<dbReference type="PANTHER" id="PTHR37817:SF1">
    <property type="entry name" value="N-ACETYLTRANSFERASE EIS"/>
    <property type="match status" value="1"/>
</dbReference>
<dbReference type="PROSITE" id="PS51186">
    <property type="entry name" value="GNAT"/>
    <property type="match status" value="1"/>
</dbReference>
<accession>A0A177ZHY2</accession>
<dbReference type="Pfam" id="PF17668">
    <property type="entry name" value="Acetyltransf_17"/>
    <property type="match status" value="1"/>
</dbReference>
<dbReference type="AlphaFoldDB" id="A0A177ZHY2"/>
<dbReference type="InterPro" id="IPR000182">
    <property type="entry name" value="GNAT_dom"/>
</dbReference>
<protein>
    <recommendedName>
        <fullName evidence="1">N-acetyltransferase domain-containing protein</fullName>
    </recommendedName>
</protein>
<dbReference type="PATRIC" id="fig|217031.6.peg.4275"/>
<dbReference type="Pfam" id="PF13527">
    <property type="entry name" value="Acetyltransf_9"/>
    <property type="match status" value="1"/>
</dbReference>
<name>A0A177ZHY2_9BACI</name>
<comment type="caution">
    <text evidence="2">The sequence shown here is derived from an EMBL/GenBank/DDBJ whole genome shotgun (WGS) entry which is preliminary data.</text>
</comment>
<dbReference type="Proteomes" id="UP000077881">
    <property type="component" value="Unassembled WGS sequence"/>
</dbReference>
<keyword evidence="3" id="KW-1185">Reference proteome</keyword>
<dbReference type="InterPro" id="IPR036527">
    <property type="entry name" value="SCP2_sterol-bd_dom_sf"/>
</dbReference>
<evidence type="ECO:0000313" key="2">
    <source>
        <dbReference type="EMBL" id="OAK67374.1"/>
    </source>
</evidence>
<dbReference type="InterPro" id="IPR051554">
    <property type="entry name" value="Acetyltransferase_Eis"/>
</dbReference>
<gene>
    <name evidence="2" type="ORF">ABB05_19695</name>
</gene>
<dbReference type="GO" id="GO:0034069">
    <property type="term" value="F:aminoglycoside N-acetyltransferase activity"/>
    <property type="evidence" value="ECO:0007669"/>
    <property type="project" value="TreeGrafter"/>
</dbReference>
<dbReference type="SUPFAM" id="SSF55729">
    <property type="entry name" value="Acyl-CoA N-acyltransferases (Nat)"/>
    <property type="match status" value="1"/>
</dbReference>
<dbReference type="EMBL" id="LDJR01000060">
    <property type="protein sequence ID" value="OAK67374.1"/>
    <property type="molecule type" value="Genomic_DNA"/>
</dbReference>